<dbReference type="Gene3D" id="3.40.50.2300">
    <property type="match status" value="1"/>
</dbReference>
<reference evidence="14 15" key="1">
    <citation type="submission" date="2015-11" db="EMBL/GenBank/DDBJ databases">
        <title>Genomic analysis of 38 Legionella species identifies large and diverse effector repertoires.</title>
        <authorList>
            <person name="Burstein D."/>
            <person name="Amaro F."/>
            <person name="Zusman T."/>
            <person name="Lifshitz Z."/>
            <person name="Cohen O."/>
            <person name="Gilbert J.A."/>
            <person name="Pupko T."/>
            <person name="Shuman H.A."/>
            <person name="Segal G."/>
        </authorList>
    </citation>
    <scope>NUCLEOTIDE SEQUENCE [LARGE SCALE GENOMIC DNA]</scope>
    <source>
        <strain evidence="14 15">BL-540</strain>
    </source>
</reference>
<dbReference type="CDD" id="cd17546">
    <property type="entry name" value="REC_hyHK_CKI1_RcsC-like"/>
    <property type="match status" value="1"/>
</dbReference>
<keyword evidence="3 11" id="KW-0597">Phosphoprotein</keyword>
<keyword evidence="6" id="KW-0067">ATP-binding</keyword>
<evidence type="ECO:0000313" key="14">
    <source>
        <dbReference type="EMBL" id="KTD17605.1"/>
    </source>
</evidence>
<evidence type="ECO:0000256" key="5">
    <source>
        <dbReference type="ARBA" id="ARBA00022741"/>
    </source>
</evidence>
<protein>
    <submittedName>
        <fullName evidence="14">Sensory box histidine kinase/response regulator</fullName>
    </submittedName>
</protein>
<evidence type="ECO:0000256" key="10">
    <source>
        <dbReference type="PROSITE-ProRule" id="PRU00110"/>
    </source>
</evidence>
<keyword evidence="5" id="KW-0547">Nucleotide-binding</keyword>
<evidence type="ECO:0000256" key="1">
    <source>
        <dbReference type="ARBA" id="ARBA00004651"/>
    </source>
</evidence>
<evidence type="ECO:0000256" key="8">
    <source>
        <dbReference type="ARBA" id="ARBA00023012"/>
    </source>
</evidence>
<evidence type="ECO:0000256" key="7">
    <source>
        <dbReference type="ARBA" id="ARBA00022989"/>
    </source>
</evidence>
<dbReference type="Pfam" id="PF00072">
    <property type="entry name" value="Response_reg"/>
    <property type="match status" value="1"/>
</dbReference>
<evidence type="ECO:0000259" key="12">
    <source>
        <dbReference type="PROSITE" id="PS50110"/>
    </source>
</evidence>
<dbReference type="InterPro" id="IPR001789">
    <property type="entry name" value="Sig_transdc_resp-reg_receiver"/>
</dbReference>
<keyword evidence="15" id="KW-1185">Reference proteome</keyword>
<keyword evidence="2" id="KW-1003">Cell membrane</keyword>
<evidence type="ECO:0000313" key="15">
    <source>
        <dbReference type="Proteomes" id="UP000055035"/>
    </source>
</evidence>
<keyword evidence="14" id="KW-0808">Transferase</keyword>
<keyword evidence="8" id="KW-0902">Two-component regulatory system</keyword>
<name>A0A0W0VBV2_9GAMM</name>
<dbReference type="PROSITE" id="PS50894">
    <property type="entry name" value="HPT"/>
    <property type="match status" value="1"/>
</dbReference>
<organism evidence="14 15">
    <name type="scientific">Legionella jordanis</name>
    <dbReference type="NCBI Taxonomy" id="456"/>
    <lineage>
        <taxon>Bacteria</taxon>
        <taxon>Pseudomonadati</taxon>
        <taxon>Pseudomonadota</taxon>
        <taxon>Gammaproteobacteria</taxon>
        <taxon>Legionellales</taxon>
        <taxon>Legionellaceae</taxon>
        <taxon>Legionella</taxon>
    </lineage>
</organism>
<dbReference type="Proteomes" id="UP000055035">
    <property type="component" value="Unassembled WGS sequence"/>
</dbReference>
<keyword evidence="7" id="KW-1133">Transmembrane helix</keyword>
<proteinExistence type="predicted"/>
<evidence type="ECO:0000256" key="2">
    <source>
        <dbReference type="ARBA" id="ARBA00022475"/>
    </source>
</evidence>
<feature type="modified residue" description="4-aspartylphosphate" evidence="11">
    <location>
        <position position="233"/>
    </location>
</feature>
<dbReference type="PANTHER" id="PTHR45339">
    <property type="entry name" value="HYBRID SIGNAL TRANSDUCTION HISTIDINE KINASE J"/>
    <property type="match status" value="1"/>
</dbReference>
<dbReference type="PATRIC" id="fig|456.5.peg.2037"/>
<dbReference type="GO" id="GO:0005886">
    <property type="term" value="C:plasma membrane"/>
    <property type="evidence" value="ECO:0007669"/>
    <property type="project" value="UniProtKB-SubCell"/>
</dbReference>
<dbReference type="InterPro" id="IPR008207">
    <property type="entry name" value="Sig_transdc_His_kin_Hpt_dom"/>
</dbReference>
<comment type="subcellular location">
    <subcellularLocation>
        <location evidence="1">Cell membrane</location>
        <topology evidence="1">Multi-pass membrane protein</topology>
    </subcellularLocation>
</comment>
<dbReference type="Gene3D" id="1.20.120.160">
    <property type="entry name" value="HPT domain"/>
    <property type="match status" value="1"/>
</dbReference>
<keyword evidence="4" id="KW-0812">Transmembrane</keyword>
<feature type="domain" description="HPt" evidence="13">
    <location>
        <begin position="348"/>
        <end position="445"/>
    </location>
</feature>
<dbReference type="Pfam" id="PF01627">
    <property type="entry name" value="Hpt"/>
    <property type="match status" value="1"/>
</dbReference>
<evidence type="ECO:0000256" key="6">
    <source>
        <dbReference type="ARBA" id="ARBA00022840"/>
    </source>
</evidence>
<dbReference type="InterPro" id="IPR036641">
    <property type="entry name" value="HPT_dom_sf"/>
</dbReference>
<dbReference type="GO" id="GO:0004672">
    <property type="term" value="F:protein kinase activity"/>
    <property type="evidence" value="ECO:0007669"/>
    <property type="project" value="UniProtKB-ARBA"/>
</dbReference>
<dbReference type="SUPFAM" id="SSF52172">
    <property type="entry name" value="CheY-like"/>
    <property type="match status" value="1"/>
</dbReference>
<dbReference type="EMBL" id="LNYJ01000011">
    <property type="protein sequence ID" value="KTD17605.1"/>
    <property type="molecule type" value="Genomic_DNA"/>
</dbReference>
<keyword evidence="14" id="KW-0418">Kinase</keyword>
<dbReference type="SMART" id="SM00448">
    <property type="entry name" value="REC"/>
    <property type="match status" value="1"/>
</dbReference>
<evidence type="ECO:0000256" key="4">
    <source>
        <dbReference type="ARBA" id="ARBA00022692"/>
    </source>
</evidence>
<dbReference type="STRING" id="456.Ljor_1911"/>
<dbReference type="GO" id="GO:0000160">
    <property type="term" value="P:phosphorelay signal transduction system"/>
    <property type="evidence" value="ECO:0007669"/>
    <property type="project" value="UniProtKB-KW"/>
</dbReference>
<sequence length="453" mass="50688">MLENNGKNTATLNGYHLCGSELLPAKVKEPNGFYSQMNGTKPNPFNFICQPKAINHTKLLQIPLNLAENQMAFLDRDFKDSQVNQLFLNSGKTGPAYAEMETIFGLLPGQSIYSTGGESKLNNINNECTPLSTYNDAKTTSRMFLEEILPFDYFAQGREGSPETSAQTRQSVDERSLLQPQIPHLLLVEDNIIALRLLESITKQAGCDFTSTLDGEMALELAKTKQFDLIVTDIGLPGMSGIEMTIYIRHWERGSKKAPTPIVGLTAHSLASSADECLEAGMNKVFAKPINLQTMKDIISSLVIPNGKAIPRGVVPDRDMPENEEELFALDDFPLFNLQQGINNLGSIALLKELLNLMLIEVIPKDEHEIEQAYMQGDWPSVEKIAHKMKSGALYCGTTRLQYACQYLERYSQAGHSNLLDKLYHQLIQVLAQTKEEISHWLNQEKNQNRSLY</sequence>
<evidence type="ECO:0000259" key="13">
    <source>
        <dbReference type="PROSITE" id="PS50894"/>
    </source>
</evidence>
<dbReference type="InterPro" id="IPR011006">
    <property type="entry name" value="CheY-like_superfamily"/>
</dbReference>
<feature type="modified residue" description="Phosphohistidine" evidence="10">
    <location>
        <position position="387"/>
    </location>
</feature>
<dbReference type="PANTHER" id="PTHR45339:SF1">
    <property type="entry name" value="HYBRID SIGNAL TRANSDUCTION HISTIDINE KINASE J"/>
    <property type="match status" value="1"/>
</dbReference>
<comment type="caution">
    <text evidence="14">The sequence shown here is derived from an EMBL/GenBank/DDBJ whole genome shotgun (WGS) entry which is preliminary data.</text>
</comment>
<gene>
    <name evidence="14" type="ORF">Ljor_1911</name>
</gene>
<dbReference type="PROSITE" id="PS50110">
    <property type="entry name" value="RESPONSE_REGULATORY"/>
    <property type="match status" value="1"/>
</dbReference>
<dbReference type="SUPFAM" id="SSF47226">
    <property type="entry name" value="Histidine-containing phosphotransfer domain, HPT domain"/>
    <property type="match status" value="1"/>
</dbReference>
<dbReference type="AlphaFoldDB" id="A0A0W0VBV2"/>
<dbReference type="GO" id="GO:0005524">
    <property type="term" value="F:ATP binding"/>
    <property type="evidence" value="ECO:0007669"/>
    <property type="project" value="UniProtKB-KW"/>
</dbReference>
<evidence type="ECO:0000256" key="3">
    <source>
        <dbReference type="ARBA" id="ARBA00022553"/>
    </source>
</evidence>
<accession>A0A0W0VBV2</accession>
<keyword evidence="9" id="KW-0472">Membrane</keyword>
<evidence type="ECO:0000256" key="9">
    <source>
        <dbReference type="ARBA" id="ARBA00023136"/>
    </source>
</evidence>
<evidence type="ECO:0000256" key="11">
    <source>
        <dbReference type="PROSITE-ProRule" id="PRU00169"/>
    </source>
</evidence>
<feature type="domain" description="Response regulatory" evidence="12">
    <location>
        <begin position="184"/>
        <end position="303"/>
    </location>
</feature>